<sequence length="436" mass="46889">MESITGHDVANANAREAALRLWNPGPGVTPVPLWLDCDTGHDDAFAILLAACSPAACLLGVSTVHGNASLDDTTKNTCSVLRAIGRPDVPVFPGAVKPLCRDPVHAESIHGASGLDGTTLLPDPGEIPPMGDNLAVNAMYTALKDTPPQTAWLITTGTLTNAALFFAMYPSMIEHLAGLSIMGGVVGGFFTHAPLGKLSERVELSEKLHKEFPTWLSGDSVMTTEELGAHFRGLGLLKDQGVADDKLFNVLDKAKESFGNWSPYAEFNIFCDPEAAASIFTIPKLAAKTTLIPLDVTHQVLANRTVLDLLRFGYEGDKGKTTGLRILFQEICTFFAGTYDREFGMDTGPPLHDPIAVAAAIVPEIFDDLDGERFAVHVVREGDAHVEQCGRTIVKRAPKGQPGVRIPRTLHIPEFWHMIDLSLAVAEKRSPCVLPS</sequence>
<proteinExistence type="inferred from homology"/>
<dbReference type="Proteomes" id="UP000799640">
    <property type="component" value="Unassembled WGS sequence"/>
</dbReference>
<keyword evidence="2 5" id="KW-0378">Hydrolase</keyword>
<protein>
    <submittedName>
        <fullName evidence="5">Nucleoside hydrolase</fullName>
    </submittedName>
</protein>
<accession>A0A6G1I5V9</accession>
<reference evidence="5" key="1">
    <citation type="journal article" date="2020" name="Stud. Mycol.">
        <title>101 Dothideomycetes genomes: a test case for predicting lifestyles and emergence of pathogens.</title>
        <authorList>
            <person name="Haridas S."/>
            <person name="Albert R."/>
            <person name="Binder M."/>
            <person name="Bloem J."/>
            <person name="Labutti K."/>
            <person name="Salamov A."/>
            <person name="Andreopoulos B."/>
            <person name="Baker S."/>
            <person name="Barry K."/>
            <person name="Bills G."/>
            <person name="Bluhm B."/>
            <person name="Cannon C."/>
            <person name="Castanera R."/>
            <person name="Culley D."/>
            <person name="Daum C."/>
            <person name="Ezra D."/>
            <person name="Gonzalez J."/>
            <person name="Henrissat B."/>
            <person name="Kuo A."/>
            <person name="Liang C."/>
            <person name="Lipzen A."/>
            <person name="Lutzoni F."/>
            <person name="Magnuson J."/>
            <person name="Mondo S."/>
            <person name="Nolan M."/>
            <person name="Ohm R."/>
            <person name="Pangilinan J."/>
            <person name="Park H.-J."/>
            <person name="Ramirez L."/>
            <person name="Alfaro M."/>
            <person name="Sun H."/>
            <person name="Tritt A."/>
            <person name="Yoshinaga Y."/>
            <person name="Zwiers L.-H."/>
            <person name="Turgeon B."/>
            <person name="Goodwin S."/>
            <person name="Spatafora J."/>
            <person name="Crous P."/>
            <person name="Grigoriev I."/>
        </authorList>
    </citation>
    <scope>NUCLEOTIDE SEQUENCE</scope>
    <source>
        <strain evidence="5">CBS 262.69</strain>
    </source>
</reference>
<gene>
    <name evidence="5" type="ORF">EJ06DRAFT_288077</name>
</gene>
<dbReference type="GO" id="GO:0006152">
    <property type="term" value="P:purine nucleoside catabolic process"/>
    <property type="evidence" value="ECO:0007669"/>
    <property type="project" value="TreeGrafter"/>
</dbReference>
<dbReference type="PANTHER" id="PTHR12304">
    <property type="entry name" value="INOSINE-URIDINE PREFERRING NUCLEOSIDE HYDROLASE"/>
    <property type="match status" value="1"/>
</dbReference>
<organism evidence="5 6">
    <name type="scientific">Trichodelitschia bisporula</name>
    <dbReference type="NCBI Taxonomy" id="703511"/>
    <lineage>
        <taxon>Eukaryota</taxon>
        <taxon>Fungi</taxon>
        <taxon>Dikarya</taxon>
        <taxon>Ascomycota</taxon>
        <taxon>Pezizomycotina</taxon>
        <taxon>Dothideomycetes</taxon>
        <taxon>Dothideomycetes incertae sedis</taxon>
        <taxon>Phaeotrichales</taxon>
        <taxon>Phaeotrichaceae</taxon>
        <taxon>Trichodelitschia</taxon>
    </lineage>
</organism>
<evidence type="ECO:0000259" key="4">
    <source>
        <dbReference type="Pfam" id="PF01156"/>
    </source>
</evidence>
<dbReference type="SUPFAM" id="SSF53590">
    <property type="entry name" value="Nucleoside hydrolase"/>
    <property type="match status" value="1"/>
</dbReference>
<dbReference type="GO" id="GO:0005829">
    <property type="term" value="C:cytosol"/>
    <property type="evidence" value="ECO:0007669"/>
    <property type="project" value="TreeGrafter"/>
</dbReference>
<dbReference type="Gene3D" id="3.90.245.10">
    <property type="entry name" value="Ribonucleoside hydrolase-like"/>
    <property type="match status" value="1"/>
</dbReference>
<keyword evidence="6" id="KW-1185">Reference proteome</keyword>
<evidence type="ECO:0000256" key="1">
    <source>
        <dbReference type="ARBA" id="ARBA00009176"/>
    </source>
</evidence>
<evidence type="ECO:0000256" key="2">
    <source>
        <dbReference type="ARBA" id="ARBA00022801"/>
    </source>
</evidence>
<dbReference type="Pfam" id="PF01156">
    <property type="entry name" value="IU_nuc_hydro"/>
    <property type="match status" value="1"/>
</dbReference>
<comment type="similarity">
    <text evidence="1">Belongs to the IUNH family.</text>
</comment>
<evidence type="ECO:0000313" key="5">
    <source>
        <dbReference type="EMBL" id="KAF2403688.1"/>
    </source>
</evidence>
<dbReference type="AlphaFoldDB" id="A0A6G1I5V9"/>
<dbReference type="GO" id="GO:0008477">
    <property type="term" value="F:purine nucleosidase activity"/>
    <property type="evidence" value="ECO:0007669"/>
    <property type="project" value="TreeGrafter"/>
</dbReference>
<dbReference type="EMBL" id="ML996689">
    <property type="protein sequence ID" value="KAF2403688.1"/>
    <property type="molecule type" value="Genomic_DNA"/>
</dbReference>
<evidence type="ECO:0000256" key="3">
    <source>
        <dbReference type="ARBA" id="ARBA00023295"/>
    </source>
</evidence>
<dbReference type="InterPro" id="IPR036452">
    <property type="entry name" value="Ribo_hydro-like"/>
</dbReference>
<evidence type="ECO:0000313" key="6">
    <source>
        <dbReference type="Proteomes" id="UP000799640"/>
    </source>
</evidence>
<keyword evidence="3" id="KW-0326">Glycosidase</keyword>
<feature type="domain" description="Inosine/uridine-preferring nucleoside hydrolase" evidence="4">
    <location>
        <begin position="33"/>
        <end position="416"/>
    </location>
</feature>
<dbReference type="InterPro" id="IPR001910">
    <property type="entry name" value="Inosine/uridine_hydrolase_dom"/>
</dbReference>
<dbReference type="OrthoDB" id="432381at2759"/>
<dbReference type="InterPro" id="IPR023186">
    <property type="entry name" value="IUNH"/>
</dbReference>
<name>A0A6G1I5V9_9PEZI</name>
<dbReference type="PANTHER" id="PTHR12304:SF4">
    <property type="entry name" value="URIDINE NUCLEOSIDASE"/>
    <property type="match status" value="1"/>
</dbReference>